<dbReference type="RefSeq" id="WP_207792191.1">
    <property type="nucleotide sequence ID" value="NZ_BMOX01000089.1"/>
</dbReference>
<evidence type="ECO:0000256" key="7">
    <source>
        <dbReference type="ARBA" id="ARBA00023004"/>
    </source>
</evidence>
<keyword evidence="4" id="KW-0679">Respiratory chain</keyword>
<keyword evidence="2" id="KW-0813">Transport</keyword>
<dbReference type="Proteomes" id="UP000538147">
    <property type="component" value="Unassembled WGS sequence"/>
</dbReference>
<keyword evidence="9" id="KW-0732">Signal</keyword>
<keyword evidence="3 8" id="KW-0349">Heme</keyword>
<feature type="chain" id="PRO_5032359362" evidence="9">
    <location>
        <begin position="17"/>
        <end position="130"/>
    </location>
</feature>
<accession>A0A841LBI9</accession>
<evidence type="ECO:0000256" key="5">
    <source>
        <dbReference type="ARBA" id="ARBA00022723"/>
    </source>
</evidence>
<organism evidence="11 12">
    <name type="scientific">Polymorphobacter multimanifer</name>
    <dbReference type="NCBI Taxonomy" id="1070431"/>
    <lineage>
        <taxon>Bacteria</taxon>
        <taxon>Pseudomonadati</taxon>
        <taxon>Pseudomonadota</taxon>
        <taxon>Alphaproteobacteria</taxon>
        <taxon>Sphingomonadales</taxon>
        <taxon>Sphingosinicellaceae</taxon>
        <taxon>Polymorphobacter</taxon>
    </lineage>
</organism>
<dbReference type="SUPFAM" id="SSF46626">
    <property type="entry name" value="Cytochrome c"/>
    <property type="match status" value="1"/>
</dbReference>
<dbReference type="InterPro" id="IPR051459">
    <property type="entry name" value="Cytochrome_c-type_DH"/>
</dbReference>
<proteinExistence type="predicted"/>
<evidence type="ECO:0000256" key="9">
    <source>
        <dbReference type="SAM" id="SignalP"/>
    </source>
</evidence>
<dbReference type="InterPro" id="IPR008168">
    <property type="entry name" value="Cyt_C_IC"/>
</dbReference>
<evidence type="ECO:0000256" key="8">
    <source>
        <dbReference type="PROSITE-ProRule" id="PRU00433"/>
    </source>
</evidence>
<name>A0A841LBI9_9SPHN</name>
<dbReference type="GO" id="GO:0005506">
    <property type="term" value="F:iron ion binding"/>
    <property type="evidence" value="ECO:0007669"/>
    <property type="project" value="InterPro"/>
</dbReference>
<dbReference type="EMBL" id="JACIIV010000003">
    <property type="protein sequence ID" value="MBB6226368.1"/>
    <property type="molecule type" value="Genomic_DNA"/>
</dbReference>
<dbReference type="Pfam" id="PF13442">
    <property type="entry name" value="Cytochrome_CBB3"/>
    <property type="match status" value="1"/>
</dbReference>
<reference evidence="11 12" key="1">
    <citation type="submission" date="2020-08" db="EMBL/GenBank/DDBJ databases">
        <title>Genomic Encyclopedia of Type Strains, Phase IV (KMG-IV): sequencing the most valuable type-strain genomes for metagenomic binning, comparative biology and taxonomic classification.</title>
        <authorList>
            <person name="Goeker M."/>
        </authorList>
    </citation>
    <scope>NUCLEOTIDE SEQUENCE [LARGE SCALE GENOMIC DNA]</scope>
    <source>
        <strain evidence="11 12">DSM 102189</strain>
    </source>
</reference>
<keyword evidence="5 8" id="KW-0479">Metal-binding</keyword>
<sequence length="130" mass="13615">MRILILSLLIAAPAIAAPKPAVPHPGAEVYQNVCQACHMANAMGAVGAGRITALARNPNLQYPEYPISVVTGGKGAMPWFRGQLTDQEIADVIDYVRGNFGNRYNKGPGGKVTAAMVAESGVAAPTRGER</sequence>
<protein>
    <submittedName>
        <fullName evidence="11">Mono/diheme cytochrome c family protein</fullName>
    </submittedName>
</protein>
<evidence type="ECO:0000256" key="2">
    <source>
        <dbReference type="ARBA" id="ARBA00022448"/>
    </source>
</evidence>
<dbReference type="PROSITE" id="PS51007">
    <property type="entry name" value="CYTC"/>
    <property type="match status" value="1"/>
</dbReference>
<evidence type="ECO:0000259" key="10">
    <source>
        <dbReference type="PROSITE" id="PS51007"/>
    </source>
</evidence>
<dbReference type="AlphaFoldDB" id="A0A841LBI9"/>
<feature type="signal peptide" evidence="9">
    <location>
        <begin position="1"/>
        <end position="16"/>
    </location>
</feature>
<gene>
    <name evidence="11" type="ORF">FHS79_000522</name>
</gene>
<dbReference type="GO" id="GO:0009055">
    <property type="term" value="F:electron transfer activity"/>
    <property type="evidence" value="ECO:0007669"/>
    <property type="project" value="InterPro"/>
</dbReference>
<keyword evidence="7 8" id="KW-0408">Iron</keyword>
<dbReference type="PRINTS" id="PR00605">
    <property type="entry name" value="CYTCHROMECIC"/>
</dbReference>
<evidence type="ECO:0000256" key="3">
    <source>
        <dbReference type="ARBA" id="ARBA00022617"/>
    </source>
</evidence>
<keyword evidence="12" id="KW-1185">Reference proteome</keyword>
<evidence type="ECO:0000256" key="4">
    <source>
        <dbReference type="ARBA" id="ARBA00022660"/>
    </source>
</evidence>
<comment type="caution">
    <text evidence="11">The sequence shown here is derived from an EMBL/GenBank/DDBJ whole genome shotgun (WGS) entry which is preliminary data.</text>
</comment>
<dbReference type="PANTHER" id="PTHR35008:SF9">
    <property type="entry name" value="CYTOCHROME C DOMAIN-CONTAINING PROTEIN"/>
    <property type="match status" value="1"/>
</dbReference>
<comment type="cofactor">
    <cofactor evidence="1">
        <name>heme c</name>
        <dbReference type="ChEBI" id="CHEBI:61717"/>
    </cofactor>
</comment>
<keyword evidence="6" id="KW-0249">Electron transport</keyword>
<evidence type="ECO:0000313" key="12">
    <source>
        <dbReference type="Proteomes" id="UP000538147"/>
    </source>
</evidence>
<dbReference type="PANTHER" id="PTHR35008">
    <property type="entry name" value="BLL4482 PROTEIN-RELATED"/>
    <property type="match status" value="1"/>
</dbReference>
<dbReference type="InterPro" id="IPR036909">
    <property type="entry name" value="Cyt_c-like_dom_sf"/>
</dbReference>
<evidence type="ECO:0000313" key="11">
    <source>
        <dbReference type="EMBL" id="MBB6226368.1"/>
    </source>
</evidence>
<evidence type="ECO:0000256" key="1">
    <source>
        <dbReference type="ARBA" id="ARBA00001926"/>
    </source>
</evidence>
<feature type="domain" description="Cytochrome c" evidence="10">
    <location>
        <begin position="21"/>
        <end position="100"/>
    </location>
</feature>
<dbReference type="Gene3D" id="1.10.760.10">
    <property type="entry name" value="Cytochrome c-like domain"/>
    <property type="match status" value="1"/>
</dbReference>
<dbReference type="GO" id="GO:0020037">
    <property type="term" value="F:heme binding"/>
    <property type="evidence" value="ECO:0007669"/>
    <property type="project" value="InterPro"/>
</dbReference>
<dbReference type="InterPro" id="IPR009056">
    <property type="entry name" value="Cyt_c-like_dom"/>
</dbReference>
<evidence type="ECO:0000256" key="6">
    <source>
        <dbReference type="ARBA" id="ARBA00022982"/>
    </source>
</evidence>